<evidence type="ECO:0000256" key="2">
    <source>
        <dbReference type="SAM" id="Phobius"/>
    </source>
</evidence>
<dbReference type="Pfam" id="PF04157">
    <property type="entry name" value="EAP30"/>
    <property type="match status" value="1"/>
</dbReference>
<dbReference type="PANTHER" id="PTHR12806:SF0">
    <property type="entry name" value="VACUOLAR-SORTING PROTEIN SNF8"/>
    <property type="match status" value="1"/>
</dbReference>
<sequence length="610" mass="68122">MSDSEGDEMQQLVASLKLFQISYYCQIAAVALLVYDHLLTFAGEVHFVWSRKFSGATVVFALNRCSSPIIIVMILTVLAYFITATLRVYAIWDRNWKPFTLVMLVAIVTPTTNIYQYARSFPAAETFPFWGCGEDVALSAAQFAKLSIVTHSCAIAADLLVLVLTWIKTYEIKKIASDLKLQMSLSSLILRDGTLYFVVLLILNVVDLIINESDALFNPMPEFIDVFTCILISRFMLNLREVAHTPEGPAGRRNTTIALSQFTSIEIARPDVIGDLGAPLTYDTHMTGTTNVTRSVDLLTSSCALESHTVDEHNVAVLHEKGGPLGAGLLEIHRPDSMAREFMSIDEPKYKATYYYVSVFDYTIRVGIGAFDRQQQSKRGFAELSTELSQGQVEHLHLQLAQFRSALAHYASTHRDRIRKEPSFRHAFQQMCTTVGVDPLAGPRKGGWWAEMLNLGDWQYELGVQIVDVCVSTRERNGGLIEMSELIRLVSKLRGVGGDVITEDDVLRSIKTLKPLSAGYEVIDVGGGKKMVRSVPKELDADQAVVLAVAQEDGGRVSDQVLVARRGWKQERARAALENMLLRDGLCWLDEQDPEYGVSYWVPSAMRWDE</sequence>
<dbReference type="AlphaFoldDB" id="A0A4Q9MDY8"/>
<dbReference type="Gene3D" id="6.10.140.180">
    <property type="match status" value="1"/>
</dbReference>
<dbReference type="FunFam" id="1.10.10.10:FF:000085">
    <property type="entry name" value="Vacuolar-sorting protein SNF8"/>
    <property type="match status" value="1"/>
</dbReference>
<name>A0A4Q9MDY8_9APHY</name>
<dbReference type="InterPro" id="IPR040608">
    <property type="entry name" value="Snf8/Vps36"/>
</dbReference>
<dbReference type="SUPFAM" id="SSF46785">
    <property type="entry name" value="Winged helix' DNA-binding domain"/>
    <property type="match status" value="2"/>
</dbReference>
<feature type="transmembrane region" description="Helical" evidence="2">
    <location>
        <begin position="21"/>
        <end position="49"/>
    </location>
</feature>
<gene>
    <name evidence="5" type="ORF">BD310DRAFT_823148</name>
    <name evidence="4" type="ORF">BD311DRAFT_669660</name>
</gene>
<evidence type="ECO:0000313" key="4">
    <source>
        <dbReference type="EMBL" id="TBU25459.1"/>
    </source>
</evidence>
<dbReference type="GO" id="GO:0043328">
    <property type="term" value="P:protein transport to vacuole involved in ubiquitin-dependent protein catabolic process via the multivesicular body sorting pathway"/>
    <property type="evidence" value="ECO:0007669"/>
    <property type="project" value="TreeGrafter"/>
</dbReference>
<dbReference type="InterPro" id="IPR045340">
    <property type="entry name" value="DUF6533"/>
</dbReference>
<dbReference type="Proteomes" id="UP000292957">
    <property type="component" value="Unassembled WGS sequence"/>
</dbReference>
<comment type="similarity">
    <text evidence="1">Belongs to the SNF8 family.</text>
</comment>
<dbReference type="EMBL" id="ML145147">
    <property type="protein sequence ID" value="TBU56663.1"/>
    <property type="molecule type" value="Genomic_DNA"/>
</dbReference>
<dbReference type="Gene3D" id="1.10.10.10">
    <property type="entry name" value="Winged helix-like DNA-binding domain superfamily/Winged helix DNA-binding domain"/>
    <property type="match status" value="2"/>
</dbReference>
<organism evidence="4">
    <name type="scientific">Dichomitus squalens</name>
    <dbReference type="NCBI Taxonomy" id="114155"/>
    <lineage>
        <taxon>Eukaryota</taxon>
        <taxon>Fungi</taxon>
        <taxon>Dikarya</taxon>
        <taxon>Basidiomycota</taxon>
        <taxon>Agaricomycotina</taxon>
        <taxon>Agaricomycetes</taxon>
        <taxon>Polyporales</taxon>
        <taxon>Polyporaceae</taxon>
        <taxon>Dichomitus</taxon>
    </lineage>
</organism>
<accession>A0A4Q9MDY8</accession>
<evidence type="ECO:0000259" key="3">
    <source>
        <dbReference type="Pfam" id="PF20151"/>
    </source>
</evidence>
<feature type="transmembrane region" description="Helical" evidence="2">
    <location>
        <begin position="99"/>
        <end position="118"/>
    </location>
</feature>
<dbReference type="STRING" id="114155.A0A4Q9MDY8"/>
<keyword evidence="6" id="KW-1185">Reference proteome</keyword>
<dbReference type="EMBL" id="ML143461">
    <property type="protein sequence ID" value="TBU25459.1"/>
    <property type="molecule type" value="Genomic_DNA"/>
</dbReference>
<dbReference type="Pfam" id="PF20151">
    <property type="entry name" value="DUF6533"/>
    <property type="match status" value="1"/>
</dbReference>
<keyword evidence="2" id="KW-1133">Transmembrane helix</keyword>
<keyword evidence="2" id="KW-0472">Membrane</keyword>
<feature type="transmembrane region" description="Helical" evidence="2">
    <location>
        <begin position="188"/>
        <end position="210"/>
    </location>
</feature>
<feature type="transmembrane region" description="Helical" evidence="2">
    <location>
        <begin position="69"/>
        <end position="92"/>
    </location>
</feature>
<dbReference type="PANTHER" id="PTHR12806">
    <property type="entry name" value="EAP30 SUBUNIT OF ELL COMPLEX"/>
    <property type="match status" value="1"/>
</dbReference>
<proteinExistence type="inferred from homology"/>
<reference evidence="4 6" key="1">
    <citation type="submission" date="2019-01" db="EMBL/GenBank/DDBJ databases">
        <title>Draft genome sequences of three monokaryotic isolates of the white-rot basidiomycete fungus Dichomitus squalens.</title>
        <authorList>
            <consortium name="DOE Joint Genome Institute"/>
            <person name="Lopez S.C."/>
            <person name="Andreopoulos B."/>
            <person name="Pangilinan J."/>
            <person name="Lipzen A."/>
            <person name="Riley R."/>
            <person name="Ahrendt S."/>
            <person name="Ng V."/>
            <person name="Barry K."/>
            <person name="Daum C."/>
            <person name="Grigoriev I.V."/>
            <person name="Hilden K.S."/>
            <person name="Makela M.R."/>
            <person name="de Vries R.P."/>
        </authorList>
    </citation>
    <scope>NUCLEOTIDE SEQUENCE [LARGE SCALE GENOMIC DNA]</scope>
    <source>
        <strain evidence="5 6">CBS 464.89</strain>
        <strain evidence="4">OM18370.1</strain>
    </source>
</reference>
<dbReference type="GO" id="GO:0000814">
    <property type="term" value="C:ESCRT II complex"/>
    <property type="evidence" value="ECO:0007669"/>
    <property type="project" value="InterPro"/>
</dbReference>
<keyword evidence="2" id="KW-0812">Transmembrane</keyword>
<evidence type="ECO:0000256" key="1">
    <source>
        <dbReference type="ARBA" id="ARBA00009834"/>
    </source>
</evidence>
<feature type="transmembrane region" description="Helical" evidence="2">
    <location>
        <begin position="148"/>
        <end position="167"/>
    </location>
</feature>
<feature type="domain" description="DUF6533" evidence="3">
    <location>
        <begin position="24"/>
        <end position="68"/>
    </location>
</feature>
<dbReference type="InterPro" id="IPR036390">
    <property type="entry name" value="WH_DNA-bd_sf"/>
</dbReference>
<evidence type="ECO:0000313" key="5">
    <source>
        <dbReference type="EMBL" id="TBU56663.1"/>
    </source>
</evidence>
<evidence type="ECO:0000313" key="6">
    <source>
        <dbReference type="Proteomes" id="UP000292082"/>
    </source>
</evidence>
<dbReference type="Proteomes" id="UP000292082">
    <property type="component" value="Unassembled WGS sequence"/>
</dbReference>
<dbReference type="InterPro" id="IPR016689">
    <property type="entry name" value="ESCRT-2_cplx_Snf8"/>
</dbReference>
<protein>
    <submittedName>
        <fullName evidence="4">EAP30/Vps36 family-domain-containing protein</fullName>
    </submittedName>
</protein>
<dbReference type="OrthoDB" id="283883at2759"/>
<dbReference type="InterPro" id="IPR036388">
    <property type="entry name" value="WH-like_DNA-bd_sf"/>
</dbReference>